<feature type="compositionally biased region" description="Low complexity" evidence="1">
    <location>
        <begin position="691"/>
        <end position="707"/>
    </location>
</feature>
<organism evidence="2 3">
    <name type="scientific">Durusdinium trenchii</name>
    <dbReference type="NCBI Taxonomy" id="1381693"/>
    <lineage>
        <taxon>Eukaryota</taxon>
        <taxon>Sar</taxon>
        <taxon>Alveolata</taxon>
        <taxon>Dinophyceae</taxon>
        <taxon>Suessiales</taxon>
        <taxon>Symbiodiniaceae</taxon>
        <taxon>Durusdinium</taxon>
    </lineage>
</organism>
<dbReference type="InterPro" id="IPR050648">
    <property type="entry name" value="F-box_LRR-repeat"/>
</dbReference>
<comment type="caution">
    <text evidence="2">The sequence shown here is derived from an EMBL/GenBank/DDBJ whole genome shotgun (WGS) entry which is preliminary data.</text>
</comment>
<dbReference type="PANTHER" id="PTHR13382">
    <property type="entry name" value="MITOCHONDRIAL ATP SYNTHASE COUPLING FACTOR B"/>
    <property type="match status" value="1"/>
</dbReference>
<feature type="region of interest" description="Disordered" evidence="1">
    <location>
        <begin position="690"/>
        <end position="709"/>
    </location>
</feature>
<dbReference type="EMBL" id="CAXAMN010003436">
    <property type="protein sequence ID" value="CAK9004597.1"/>
    <property type="molecule type" value="Genomic_DNA"/>
</dbReference>
<proteinExistence type="predicted"/>
<dbReference type="InterPro" id="IPR032675">
    <property type="entry name" value="LRR_dom_sf"/>
</dbReference>
<evidence type="ECO:0000313" key="2">
    <source>
        <dbReference type="EMBL" id="CAK9004597.1"/>
    </source>
</evidence>
<dbReference type="Gene3D" id="3.80.10.10">
    <property type="entry name" value="Ribonuclease Inhibitor"/>
    <property type="match status" value="1"/>
</dbReference>
<dbReference type="Proteomes" id="UP001642484">
    <property type="component" value="Unassembled WGS sequence"/>
</dbReference>
<protein>
    <recommendedName>
        <fullName evidence="4">Ubiquitin-like domain-containing protein</fullName>
    </recommendedName>
</protein>
<name>A0ABP0IRB0_9DINO</name>
<evidence type="ECO:0000256" key="1">
    <source>
        <dbReference type="SAM" id="MobiDB-lite"/>
    </source>
</evidence>
<gene>
    <name evidence="2" type="ORF">CCMP2556_LOCUS7738</name>
</gene>
<evidence type="ECO:0000313" key="3">
    <source>
        <dbReference type="Proteomes" id="UP001642484"/>
    </source>
</evidence>
<accession>A0ABP0IRB0</accession>
<keyword evidence="3" id="KW-1185">Reference proteome</keyword>
<reference evidence="2 3" key="1">
    <citation type="submission" date="2024-02" db="EMBL/GenBank/DDBJ databases">
        <authorList>
            <person name="Chen Y."/>
            <person name="Shah S."/>
            <person name="Dougan E. K."/>
            <person name="Thang M."/>
            <person name="Chan C."/>
        </authorList>
    </citation>
    <scope>NUCLEOTIDE SEQUENCE [LARGE SCALE GENOMIC DNA]</scope>
</reference>
<dbReference type="SUPFAM" id="SSF52047">
    <property type="entry name" value="RNI-like"/>
    <property type="match status" value="1"/>
</dbReference>
<evidence type="ECO:0008006" key="4">
    <source>
        <dbReference type="Google" id="ProtNLM"/>
    </source>
</evidence>
<sequence length="1014" mass="112219">MNVTISGDLGLFSFVDVDPSLSVHALRAKLAADAAAVAAQLLLSCGGRPLVGSEILRDLSPNDSSCGSSRVLHLELTSYAELIPGAAPLRIWETECRGIRLQQLEELIDFLLKRCVARDATGESIALQDLNLYHLADWVICPATSFDRVSYVELVSTCLEAQRPRWFVSHAWQETVEHFVLCLSKHAEVRELKTSAAYWVCAYANNQHELGNDLRFNPKETSFFRAMQISEGLLLILDPDATPFSRTWCCFELSMAMTETQLLLDIASVAKATSQAELLTDGLTARELHNENCVCAGLGGKEKARREENFPIELVQKALGIDIVEAKASRAVDKLRILNCIAGLPEEQLDAELPVPLPPERMVCYAQVNRALRAIFALASVSQVVSKDLLELMPAICRALQEDTARKSLHLSFANSLKFKDSDLISLAKALPRGLTDLLRLDLRSCHGLFDASVLELGKAIAEMTQLKALFLDFYMCVCLTDVSLGPLFAGVQQHSLMRELDVNLRGLIKVTERSVTPLLSAWSSMPHLRKLHLNLTQTRVSSDSASELCESLKELRELEILKLYFTDCASVGDAAASSLGRSFEALPLAESIICFSGTQLSDTGMTSLCSGLTTLLSMTRLTLRFRHCGRRLSPASLWDLGESLASLVRLEKLVVDFGKCQGIPRHVAKRYAGNRSFVLSHSVFQRHSESASPSSASPTSPGSDISEVPDPQAEKVLEFFRRAGTLEGEQLFSLLSSLEPDLSIEGFQQLLRAAGTAQGDQEDFLRWLLEDQKIKQCTGAVLNEVTQFVWVSKCQVKMQLPKGVPTTRETWRPLWKNHSNPFQFDRQYLQAIELARLRTMEKQQDRRLKALTGPSPSLAVGFTHTADLFNPEDGNRYHNPLSRSASSPAMATFQRHTNALSNCTAVLTGGRGFEKNCYDQGTQPLRGTHLPGYQGYVPGFSTNNLVGTPFFVAAVHGTVRGRSRWVGSPIPCVSCYFKHIDDPNAHQNQSSQSPRTICCRFHSIHPRSLSRRQ</sequence>